<accession>A0ABR5SJU1</accession>
<comment type="caution">
    <text evidence="2">The sequence shown here is derived from an EMBL/GenBank/DDBJ whole genome shotgun (WGS) entry which is preliminary data.</text>
</comment>
<reference evidence="2 3" key="1">
    <citation type="submission" date="2015-11" db="EMBL/GenBank/DDBJ databases">
        <authorList>
            <person name="Lin W."/>
        </authorList>
    </citation>
    <scope>NUCLEOTIDE SEQUENCE [LARGE SCALE GENOMIC DNA]</scope>
    <source>
        <strain evidence="2 3">HCH-1</strain>
    </source>
</reference>
<dbReference type="Proteomes" id="UP000060487">
    <property type="component" value="Unassembled WGS sequence"/>
</dbReference>
<evidence type="ECO:0000313" key="3">
    <source>
        <dbReference type="Proteomes" id="UP000060487"/>
    </source>
</evidence>
<dbReference type="Pfam" id="PF18812">
    <property type="entry name" value="PBECR3"/>
    <property type="match status" value="1"/>
</dbReference>
<proteinExistence type="predicted"/>
<dbReference type="InterPro" id="IPR041301">
    <property type="entry name" value="PBECR3"/>
</dbReference>
<dbReference type="RefSeq" id="WP_157072735.1">
    <property type="nucleotide sequence ID" value="NZ_LNQR01000001.1"/>
</dbReference>
<evidence type="ECO:0000259" key="1">
    <source>
        <dbReference type="Pfam" id="PF18812"/>
    </source>
</evidence>
<feature type="domain" description="Phage-Barnase-EndoU-ColicinE5/D-RelE like nuclease 3" evidence="1">
    <location>
        <begin position="63"/>
        <end position="173"/>
    </location>
</feature>
<organism evidence="2 3">
    <name type="scientific">Candidatus Magnetominusculus xianensis</name>
    <dbReference type="NCBI Taxonomy" id="1748249"/>
    <lineage>
        <taxon>Bacteria</taxon>
        <taxon>Pseudomonadati</taxon>
        <taxon>Nitrospirota</taxon>
        <taxon>Nitrospiria</taxon>
        <taxon>Nitrospirales</taxon>
        <taxon>Nitrospiraceae</taxon>
        <taxon>Candidatus Magnetominusculus</taxon>
    </lineage>
</organism>
<evidence type="ECO:0000313" key="2">
    <source>
        <dbReference type="EMBL" id="KWT95106.1"/>
    </source>
</evidence>
<sequence length="229" mass="25963">MLRTTPTVIDYPEHVNLITGNNKNNKPTVMTYQEGFETVYNKTLDNPDNKLYKITYPLSEHQINRIKEQTGLNVAEYSRAIDNYSIRHILRRHGDAKKEEAKGQIGITKDDISRIPEIVNAADKISLVDKTDVGRDGILYRKKINGFIYYVEEVREKHKEINTVSMWKVKSTASDAPPLQESCSATSETLRFPSPSTNDILSNPGETVKMATLAGQTDYILNSKNKEDI</sequence>
<keyword evidence="3" id="KW-1185">Reference proteome</keyword>
<gene>
    <name evidence="2" type="ORF">ASN18_0034</name>
</gene>
<protein>
    <recommendedName>
        <fullName evidence="1">Phage-Barnase-EndoU-ColicinE5/D-RelE like nuclease 3 domain-containing protein</fullName>
    </recommendedName>
</protein>
<dbReference type="EMBL" id="LNQR01000001">
    <property type="protein sequence ID" value="KWT95106.1"/>
    <property type="molecule type" value="Genomic_DNA"/>
</dbReference>
<name>A0ABR5SJU1_9BACT</name>